<comment type="subcellular location">
    <subcellularLocation>
        <location evidence="2">Nucleus</location>
    </subcellularLocation>
</comment>
<name>A0A8K0EQD4_BRALA</name>
<dbReference type="EMBL" id="OV696689">
    <property type="protein sequence ID" value="CAH1262405.1"/>
    <property type="molecule type" value="Genomic_DNA"/>
</dbReference>
<evidence type="ECO:0000256" key="3">
    <source>
        <dbReference type="ARBA" id="ARBA00022664"/>
    </source>
</evidence>
<dbReference type="AlphaFoldDB" id="A0A8K0EQD4"/>
<proteinExistence type="inferred from homology"/>
<organism evidence="11 12">
    <name type="scientific">Branchiostoma lanceolatum</name>
    <name type="common">Common lancelet</name>
    <name type="synonym">Amphioxus lanceolatum</name>
    <dbReference type="NCBI Taxonomy" id="7740"/>
    <lineage>
        <taxon>Eukaryota</taxon>
        <taxon>Metazoa</taxon>
        <taxon>Chordata</taxon>
        <taxon>Cephalochordata</taxon>
        <taxon>Leptocardii</taxon>
        <taxon>Amphioxiformes</taxon>
        <taxon>Branchiostomatidae</taxon>
        <taxon>Branchiostoma</taxon>
    </lineage>
</organism>
<evidence type="ECO:0000313" key="11">
    <source>
        <dbReference type="EMBL" id="CAH1262405.1"/>
    </source>
</evidence>
<feature type="compositionally biased region" description="Polar residues" evidence="10">
    <location>
        <begin position="1"/>
        <end position="15"/>
    </location>
</feature>
<comment type="similarity">
    <text evidence="7">Belongs to the PRP39 family.</text>
</comment>
<dbReference type="Pfam" id="PF23240">
    <property type="entry name" value="HAT_PRP39_N"/>
    <property type="match status" value="1"/>
</dbReference>
<keyword evidence="6" id="KW-0539">Nucleus</keyword>
<keyword evidence="3" id="KW-0507">mRNA processing</keyword>
<dbReference type="InterPro" id="IPR011990">
    <property type="entry name" value="TPR-like_helical_dom_sf"/>
</dbReference>
<keyword evidence="5" id="KW-0508">mRNA splicing</keyword>
<evidence type="ECO:0000256" key="5">
    <source>
        <dbReference type="ARBA" id="ARBA00023187"/>
    </source>
</evidence>
<dbReference type="GO" id="GO:0000395">
    <property type="term" value="P:mRNA 5'-splice site recognition"/>
    <property type="evidence" value="ECO:0007669"/>
    <property type="project" value="TreeGrafter"/>
</dbReference>
<evidence type="ECO:0000256" key="10">
    <source>
        <dbReference type="SAM" id="MobiDB-lite"/>
    </source>
</evidence>
<evidence type="ECO:0000256" key="6">
    <source>
        <dbReference type="ARBA" id="ARBA00023242"/>
    </source>
</evidence>
<dbReference type="GO" id="GO:0071004">
    <property type="term" value="C:U2-type prespliceosome"/>
    <property type="evidence" value="ECO:0007669"/>
    <property type="project" value="TreeGrafter"/>
</dbReference>
<dbReference type="Proteomes" id="UP000838412">
    <property type="component" value="Chromosome 4"/>
</dbReference>
<dbReference type="FunFam" id="1.25.40.10:FF:000063">
    <property type="entry name" value="Pre-mRNA processing factor 39"/>
    <property type="match status" value="1"/>
</dbReference>
<dbReference type="Pfam" id="PF23241">
    <property type="entry name" value="HAT_PRP39_C"/>
    <property type="match status" value="1"/>
</dbReference>
<dbReference type="PANTHER" id="PTHR17204">
    <property type="entry name" value="PRE-MRNA PROCESSING PROTEIN PRP39-RELATED"/>
    <property type="match status" value="1"/>
</dbReference>
<dbReference type="GO" id="GO:0030627">
    <property type="term" value="F:pre-mRNA 5'-splice site binding"/>
    <property type="evidence" value="ECO:0007669"/>
    <property type="project" value="TreeGrafter"/>
</dbReference>
<dbReference type="SUPFAM" id="SSF48452">
    <property type="entry name" value="TPR-like"/>
    <property type="match status" value="2"/>
</dbReference>
<dbReference type="GO" id="GO:0000243">
    <property type="term" value="C:commitment complex"/>
    <property type="evidence" value="ECO:0007669"/>
    <property type="project" value="TreeGrafter"/>
</dbReference>
<evidence type="ECO:0000256" key="4">
    <source>
        <dbReference type="ARBA" id="ARBA00022737"/>
    </source>
</evidence>
<evidence type="ECO:0000256" key="1">
    <source>
        <dbReference type="ARBA" id="ARBA00003777"/>
    </source>
</evidence>
<keyword evidence="12" id="KW-1185">Reference proteome</keyword>
<evidence type="ECO:0000256" key="8">
    <source>
        <dbReference type="ARBA" id="ARBA00067962"/>
    </source>
</evidence>
<evidence type="ECO:0000256" key="2">
    <source>
        <dbReference type="ARBA" id="ARBA00004123"/>
    </source>
</evidence>
<dbReference type="PANTHER" id="PTHR17204:SF5">
    <property type="entry name" value="PRE-MRNA-PROCESSING FACTOR 39"/>
    <property type="match status" value="1"/>
</dbReference>
<dbReference type="FunFam" id="1.25.40.10:FF:000091">
    <property type="entry name" value="Pre-mRNA-processing factor 39"/>
    <property type="match status" value="1"/>
</dbReference>
<dbReference type="InterPro" id="IPR059164">
    <property type="entry name" value="HAT_PRP39_C"/>
</dbReference>
<comment type="function">
    <text evidence="1">Involved in pre-mRNA splicing.</text>
</comment>
<dbReference type="GO" id="GO:0005685">
    <property type="term" value="C:U1 snRNP"/>
    <property type="evidence" value="ECO:0007669"/>
    <property type="project" value="TreeGrafter"/>
</dbReference>
<protein>
    <recommendedName>
        <fullName evidence="8">Pre-mRNA-processing factor 39</fullName>
    </recommendedName>
    <alternativeName>
        <fullName evidence="9">PRP39 homolog</fullName>
    </alternativeName>
</protein>
<feature type="compositionally biased region" description="Basic and acidic residues" evidence="10">
    <location>
        <begin position="651"/>
        <end position="660"/>
    </location>
</feature>
<accession>A0A8K0EQD4</accession>
<sequence>MSYQTYQPPQAGGSTNRRRNIMADESAVSVTPISNSNPTHPVAMEVPSMDLALGTEMAYKGASSDNKPDSPEVEKYWKVAKEEEEPDSPELEKYWKVVKENPQDFTGWTYLLQYVEHENKLAQARRAFDAFFMRYPYCYGYWKKYADVEKKHGNIELAQEVYERGLKAIPLSVDLWIHYINFATEVQTTDEVGQANLRSVYEKAVTAAGTEFRSDRLWELYLAWELEQGNLKNITAIYNRLLNIPTQMYSHHFEKFKDHVNTNLPKDILPLDEFLQLRTDVLANTPGIEPEIPGAEPDDGPPGVVPPPGVTASPDKISTKPKSVVPPFVDCMSQPDAETLAIRDKLISTRRAIYSTTEAEVSKRWTYEEGIKRPYFHVKPLERVQLKNWKEYLDFEMEQGSHERMVVLFERCMIACALYEDFWLKYAKYLESHSVEGARNVYRRACTIHLPRKPNIHLNWAAFEEQQGNLDGARDILKTLEEAVPGLAMVTLRRVSLERRTGNLVNAERIFQEAVEHAKDTNTASFFSLKLARFLAKTKADTEGAKTVLKEAIEKDKENAKLYLQLLDLEFQQGVRPDEDRVLQCFDLAMASQLSADAKLTFSQRKVEFLEDFGSNVERLMTVYEEHQKLVKTHSGGKKRAQEGAGDDLVPAEKKHKLEENGTMSMPPPMTMPPPAPAPNSMPPPDPNAAPPPSYNYNWSTGYNQPSANQYNYGQWGYGQQYYPPASQ</sequence>
<dbReference type="Gene3D" id="1.25.40.10">
    <property type="entry name" value="Tetratricopeptide repeat domain"/>
    <property type="match status" value="2"/>
</dbReference>
<evidence type="ECO:0000256" key="9">
    <source>
        <dbReference type="ARBA" id="ARBA00080852"/>
    </source>
</evidence>
<evidence type="ECO:0000256" key="7">
    <source>
        <dbReference type="ARBA" id="ARBA00038019"/>
    </source>
</evidence>
<feature type="region of interest" description="Disordered" evidence="10">
    <location>
        <begin position="1"/>
        <end position="21"/>
    </location>
</feature>
<reference evidence="11" key="1">
    <citation type="submission" date="2022-01" db="EMBL/GenBank/DDBJ databases">
        <authorList>
            <person name="Braso-Vives M."/>
        </authorList>
    </citation>
    <scope>NUCLEOTIDE SEQUENCE</scope>
</reference>
<dbReference type="InterPro" id="IPR003107">
    <property type="entry name" value="HAT"/>
</dbReference>
<keyword evidence="4" id="KW-0677">Repeat</keyword>
<feature type="compositionally biased region" description="Basic residues" evidence="10">
    <location>
        <begin position="630"/>
        <end position="639"/>
    </location>
</feature>
<gene>
    <name evidence="11" type="primary">PRPF39</name>
    <name evidence="11" type="ORF">BLAG_LOCUS17470</name>
</gene>
<feature type="region of interest" description="Disordered" evidence="10">
    <location>
        <begin position="630"/>
        <end position="702"/>
    </location>
</feature>
<dbReference type="SMART" id="SM00386">
    <property type="entry name" value="HAT"/>
    <property type="match status" value="7"/>
</dbReference>
<feature type="compositionally biased region" description="Pro residues" evidence="10">
    <location>
        <begin position="666"/>
        <end position="694"/>
    </location>
</feature>
<evidence type="ECO:0000313" key="12">
    <source>
        <dbReference type="Proteomes" id="UP000838412"/>
    </source>
</evidence>
<dbReference type="OrthoDB" id="10265668at2759"/>